<dbReference type="EMBL" id="RBKT01000001">
    <property type="protein sequence ID" value="RKR89209.1"/>
    <property type="molecule type" value="Genomic_DNA"/>
</dbReference>
<reference evidence="2 3" key="1">
    <citation type="submission" date="2018-10" db="EMBL/GenBank/DDBJ databases">
        <title>Sequencing the genomes of 1000 actinobacteria strains.</title>
        <authorList>
            <person name="Klenk H.-P."/>
        </authorList>
    </citation>
    <scope>NUCLEOTIDE SEQUENCE [LARGE SCALE GENOMIC DNA]</scope>
    <source>
        <strain evidence="2 3">DSM 45175</strain>
    </source>
</reference>
<feature type="transmembrane region" description="Helical" evidence="1">
    <location>
        <begin position="40"/>
        <end position="61"/>
    </location>
</feature>
<protein>
    <submittedName>
        <fullName evidence="2">Uncharacterized protein</fullName>
    </submittedName>
</protein>
<dbReference type="Proteomes" id="UP000277671">
    <property type="component" value="Unassembled WGS sequence"/>
</dbReference>
<dbReference type="AlphaFoldDB" id="A0A495JME7"/>
<evidence type="ECO:0000256" key="1">
    <source>
        <dbReference type="SAM" id="Phobius"/>
    </source>
</evidence>
<organism evidence="2 3">
    <name type="scientific">Micromonospora pisi</name>
    <dbReference type="NCBI Taxonomy" id="589240"/>
    <lineage>
        <taxon>Bacteria</taxon>
        <taxon>Bacillati</taxon>
        <taxon>Actinomycetota</taxon>
        <taxon>Actinomycetes</taxon>
        <taxon>Micromonosporales</taxon>
        <taxon>Micromonosporaceae</taxon>
        <taxon>Micromonospora</taxon>
    </lineage>
</organism>
<sequence length="201" mass="20215">MDIDLAVLVAVAVVWLAAGLVADGLPQLDSPRALRRRTTWLLALTGTGLGTLAALGLTALVAADPTVADRAPLALLLPAVPATAVALLTVRRLRRLRAGAGAFAAAPDAPLPPALRAGAAHPMIALPLQVAGLVTLPALVAATSLVPVAALTGFALTVGLAAVSIIGVRHALRHNRLSESSITVRPSARGTSARAASVLHV</sequence>
<dbReference type="OrthoDB" id="3405902at2"/>
<keyword evidence="1" id="KW-0812">Transmembrane</keyword>
<comment type="caution">
    <text evidence="2">The sequence shown here is derived from an EMBL/GenBank/DDBJ whole genome shotgun (WGS) entry which is preliminary data.</text>
</comment>
<keyword evidence="3" id="KW-1185">Reference proteome</keyword>
<proteinExistence type="predicted"/>
<feature type="transmembrane region" description="Helical" evidence="1">
    <location>
        <begin position="6"/>
        <end position="28"/>
    </location>
</feature>
<dbReference type="RefSeq" id="WP_121157694.1">
    <property type="nucleotide sequence ID" value="NZ_RBKT01000001.1"/>
</dbReference>
<evidence type="ECO:0000313" key="3">
    <source>
        <dbReference type="Proteomes" id="UP000277671"/>
    </source>
</evidence>
<keyword evidence="1" id="KW-0472">Membrane</keyword>
<gene>
    <name evidence="2" type="ORF">BDK92_3549</name>
</gene>
<evidence type="ECO:0000313" key="2">
    <source>
        <dbReference type="EMBL" id="RKR89209.1"/>
    </source>
</evidence>
<feature type="transmembrane region" description="Helical" evidence="1">
    <location>
        <begin position="124"/>
        <end position="142"/>
    </location>
</feature>
<feature type="transmembrane region" description="Helical" evidence="1">
    <location>
        <begin position="73"/>
        <end position="90"/>
    </location>
</feature>
<accession>A0A495JME7</accession>
<keyword evidence="1" id="KW-1133">Transmembrane helix</keyword>
<feature type="transmembrane region" description="Helical" evidence="1">
    <location>
        <begin position="148"/>
        <end position="168"/>
    </location>
</feature>
<name>A0A495JME7_9ACTN</name>